<dbReference type="PANTHER" id="PTHR10434">
    <property type="entry name" value="1-ACYL-SN-GLYCEROL-3-PHOSPHATE ACYLTRANSFERASE"/>
    <property type="match status" value="1"/>
</dbReference>
<sequence>MKKNFFMLDSYHTAENTPRFLLDRLLINTRLFFMLNFFKIVLKSRSAAVKGHYDTEAWILSSYDIFKLIEGCGGRFHITGLDNLHKCKGPVVFISNHMSTLETMIFPCLIAPLMEVTFVVKDSLVEHPFFGPIISAQNPIVVSRKNSRADLQIVMKKGQELLANGISIVVFPQNTRTLNFVPKEFNSLGVKLASKAKVEVVPIAIKTDFWGNGKYLKDLGPINRKQPIHMAFGEPLSINGLGKEENSQIIEFIATHLEEWNKG</sequence>
<dbReference type="EMBL" id="CP003629">
    <property type="protein sequence ID" value="AFQ45096.1"/>
    <property type="molecule type" value="Genomic_DNA"/>
</dbReference>
<proteinExistence type="predicted"/>
<dbReference type="CDD" id="cd07989">
    <property type="entry name" value="LPLAT_AGPAT-like"/>
    <property type="match status" value="1"/>
</dbReference>
<keyword evidence="1 4" id="KW-0808">Transferase</keyword>
<dbReference type="KEGG" id="dmi:Desmer_3216"/>
<name>J7J291_DESMD</name>
<evidence type="ECO:0000259" key="3">
    <source>
        <dbReference type="SMART" id="SM00563"/>
    </source>
</evidence>
<dbReference type="Proteomes" id="UP000005262">
    <property type="component" value="Chromosome"/>
</dbReference>
<feature type="domain" description="Phospholipid/glycerol acyltransferase" evidence="3">
    <location>
        <begin position="91"/>
        <end position="208"/>
    </location>
</feature>
<evidence type="ECO:0000313" key="5">
    <source>
        <dbReference type="Proteomes" id="UP000005262"/>
    </source>
</evidence>
<dbReference type="PANTHER" id="PTHR10434:SF40">
    <property type="entry name" value="1-ACYL-SN-GLYCEROL-3-PHOSPHATE ACYLTRANSFERASE"/>
    <property type="match status" value="1"/>
</dbReference>
<dbReference type="SUPFAM" id="SSF69593">
    <property type="entry name" value="Glycerol-3-phosphate (1)-acyltransferase"/>
    <property type="match status" value="1"/>
</dbReference>
<dbReference type="AlphaFoldDB" id="J7J291"/>
<dbReference type="Pfam" id="PF01553">
    <property type="entry name" value="Acyltransferase"/>
    <property type="match status" value="1"/>
</dbReference>
<dbReference type="SMART" id="SM00563">
    <property type="entry name" value="PlsC"/>
    <property type="match status" value="1"/>
</dbReference>
<evidence type="ECO:0000313" key="4">
    <source>
        <dbReference type="EMBL" id="AFQ45096.1"/>
    </source>
</evidence>
<dbReference type="InterPro" id="IPR002123">
    <property type="entry name" value="Plipid/glycerol_acylTrfase"/>
</dbReference>
<dbReference type="STRING" id="768704.Desmer_3216"/>
<dbReference type="GO" id="GO:0006654">
    <property type="term" value="P:phosphatidic acid biosynthetic process"/>
    <property type="evidence" value="ECO:0007669"/>
    <property type="project" value="TreeGrafter"/>
</dbReference>
<protein>
    <submittedName>
        <fullName evidence="4">1-acyl-sn-glycerol-3-phosphate acyltransferase</fullName>
    </submittedName>
</protein>
<dbReference type="HOGENOM" id="CLU_088175_0_0_9"/>
<evidence type="ECO:0000256" key="1">
    <source>
        <dbReference type="ARBA" id="ARBA00022679"/>
    </source>
</evidence>
<keyword evidence="5" id="KW-1185">Reference proteome</keyword>
<gene>
    <name evidence="4" type="ordered locus">Desmer_3216</name>
</gene>
<organism evidence="4 5">
    <name type="scientific">Desulfosporosinus meridiei (strain ATCC BAA-275 / DSM 13257 / KCTC 12902 / NCIMB 13706 / S10)</name>
    <dbReference type="NCBI Taxonomy" id="768704"/>
    <lineage>
        <taxon>Bacteria</taxon>
        <taxon>Bacillati</taxon>
        <taxon>Bacillota</taxon>
        <taxon>Clostridia</taxon>
        <taxon>Eubacteriales</taxon>
        <taxon>Desulfitobacteriaceae</taxon>
        <taxon>Desulfosporosinus</taxon>
    </lineage>
</organism>
<accession>J7J291</accession>
<keyword evidence="2 4" id="KW-0012">Acyltransferase</keyword>
<dbReference type="GO" id="GO:0003841">
    <property type="term" value="F:1-acylglycerol-3-phosphate O-acyltransferase activity"/>
    <property type="evidence" value="ECO:0007669"/>
    <property type="project" value="TreeGrafter"/>
</dbReference>
<reference evidence="4 5" key="1">
    <citation type="journal article" date="2012" name="J. Bacteriol.">
        <title>Complete genome sequences of Desulfosporosinus orientis DSM765T, Desulfosporosinus youngiae DSM17734T, Desulfosporosinus meridiei DSM13257T, and Desulfosporosinus acidiphilus DSM22704T.</title>
        <authorList>
            <person name="Pester M."/>
            <person name="Brambilla E."/>
            <person name="Alazard D."/>
            <person name="Rattei T."/>
            <person name="Weinmaier T."/>
            <person name="Han J."/>
            <person name="Lucas S."/>
            <person name="Lapidus A."/>
            <person name="Cheng J.F."/>
            <person name="Goodwin L."/>
            <person name="Pitluck S."/>
            <person name="Peters L."/>
            <person name="Ovchinnikova G."/>
            <person name="Teshima H."/>
            <person name="Detter J.C."/>
            <person name="Han C.S."/>
            <person name="Tapia R."/>
            <person name="Land M.L."/>
            <person name="Hauser L."/>
            <person name="Kyrpides N.C."/>
            <person name="Ivanova N.N."/>
            <person name="Pagani I."/>
            <person name="Huntmann M."/>
            <person name="Wei C.L."/>
            <person name="Davenport K.W."/>
            <person name="Daligault H."/>
            <person name="Chain P.S."/>
            <person name="Chen A."/>
            <person name="Mavromatis K."/>
            <person name="Markowitz V."/>
            <person name="Szeto E."/>
            <person name="Mikhailova N."/>
            <person name="Pati A."/>
            <person name="Wagner M."/>
            <person name="Woyke T."/>
            <person name="Ollivier B."/>
            <person name="Klenk H.P."/>
            <person name="Spring S."/>
            <person name="Loy A."/>
        </authorList>
    </citation>
    <scope>NUCLEOTIDE SEQUENCE [LARGE SCALE GENOMIC DNA]</scope>
    <source>
        <strain evidence="5">ATCC BAA-275 / DSM 13257 / NCIMB 13706 / S10</strain>
    </source>
</reference>
<reference evidence="5" key="2">
    <citation type="submission" date="2012-08" db="EMBL/GenBank/DDBJ databases">
        <title>Finished genome of Desulfosporosinus meridiei DSM 13257.</title>
        <authorList>
            <person name="Huntemann M."/>
            <person name="Wei C.-L."/>
            <person name="Han J."/>
            <person name="Detter J.C."/>
            <person name="Han C."/>
            <person name="Davenport K."/>
            <person name="Daligault H."/>
            <person name="Erkkila T."/>
            <person name="Gu W."/>
            <person name="Munk A.C.C."/>
            <person name="Teshima H."/>
            <person name="Xu Y."/>
            <person name="Chain P."/>
            <person name="Tapia R."/>
            <person name="Chen A."/>
            <person name="Krypides N."/>
            <person name="Mavromatis K."/>
            <person name="Markowitz V."/>
            <person name="Szeto E."/>
            <person name="Ivanova N."/>
            <person name="Mikhailova N."/>
            <person name="Ovchinnikova G."/>
            <person name="Pagani I."/>
            <person name="Pati A."/>
            <person name="Goodwin L."/>
            <person name="Peters L."/>
            <person name="Pitluck S."/>
            <person name="Woyke T."/>
            <person name="Pester M."/>
            <person name="Spring S."/>
            <person name="Ollivier B."/>
            <person name="Rattei T."/>
            <person name="Klenk H.-P."/>
            <person name="Wagner M."/>
            <person name="Loy A."/>
        </authorList>
    </citation>
    <scope>NUCLEOTIDE SEQUENCE [LARGE SCALE GENOMIC DNA]</scope>
    <source>
        <strain evidence="5">ATCC BAA-275 / DSM 13257 / NCIMB 13706 / S10</strain>
    </source>
</reference>
<dbReference type="RefSeq" id="WP_014904005.1">
    <property type="nucleotide sequence ID" value="NC_018515.1"/>
</dbReference>
<evidence type="ECO:0000256" key="2">
    <source>
        <dbReference type="ARBA" id="ARBA00023315"/>
    </source>
</evidence>
<dbReference type="eggNOG" id="COG0204">
    <property type="taxonomic scope" value="Bacteria"/>
</dbReference>